<feature type="transmembrane region" description="Helical" evidence="1">
    <location>
        <begin position="12"/>
        <end position="33"/>
    </location>
</feature>
<keyword evidence="1" id="KW-0472">Membrane</keyword>
<dbReference type="Pfam" id="PF13681">
    <property type="entry name" value="PilX"/>
    <property type="match status" value="1"/>
</dbReference>
<dbReference type="EMBL" id="CP099534">
    <property type="protein sequence ID" value="UYK87428.1"/>
    <property type="molecule type" value="Genomic_DNA"/>
</dbReference>
<dbReference type="Pfam" id="PF14341">
    <property type="entry name" value="PilX_N"/>
    <property type="match status" value="1"/>
</dbReference>
<organism evidence="4 5">
    <name type="scientific">Xanthomonas sacchari</name>
    <dbReference type="NCBI Taxonomy" id="56458"/>
    <lineage>
        <taxon>Bacteria</taxon>
        <taxon>Pseudomonadati</taxon>
        <taxon>Pseudomonadota</taxon>
        <taxon>Gammaproteobacteria</taxon>
        <taxon>Lysobacterales</taxon>
        <taxon>Lysobacteraceae</taxon>
        <taxon>Xanthomonas</taxon>
    </lineage>
</organism>
<dbReference type="Proteomes" id="UP001164392">
    <property type="component" value="Chromosome"/>
</dbReference>
<keyword evidence="1" id="KW-0812">Transmembrane</keyword>
<evidence type="ECO:0000256" key="1">
    <source>
        <dbReference type="SAM" id="Phobius"/>
    </source>
</evidence>
<evidence type="ECO:0000259" key="3">
    <source>
        <dbReference type="Pfam" id="PF14341"/>
    </source>
</evidence>
<evidence type="ECO:0000313" key="4">
    <source>
        <dbReference type="EMBL" id="UYK87428.1"/>
    </source>
</evidence>
<proteinExistence type="predicted"/>
<dbReference type="RefSeq" id="WP_017907234.1">
    <property type="nucleotide sequence ID" value="NZ_CP099534.1"/>
</dbReference>
<accession>A0AA46Q5P0</accession>
<gene>
    <name evidence="4" type="ORF">NG824_13065</name>
</gene>
<reference evidence="4" key="1">
    <citation type="submission" date="2022-06" db="EMBL/GenBank/DDBJ databases">
        <title>Dynamics of rice microbiomes reveals core vertical transmitted seed endophytes.</title>
        <authorList>
            <person name="Liao K."/>
            <person name="Zhang X."/>
        </authorList>
    </citation>
    <scope>NUCLEOTIDE SEQUENCE</scope>
    <source>
        <strain evidence="4">JR3-14</strain>
    </source>
</reference>
<evidence type="ECO:0000313" key="5">
    <source>
        <dbReference type="Proteomes" id="UP001164392"/>
    </source>
</evidence>
<dbReference type="AlphaFoldDB" id="A0AA46Q5P0"/>
<protein>
    <submittedName>
        <fullName evidence="4">PilX N-terminal domain-containing pilus assembly protein</fullName>
    </submittedName>
</protein>
<dbReference type="InterPro" id="IPR025205">
    <property type="entry name" value="PilX/PilW_C"/>
</dbReference>
<sequence length="193" mass="20359">MNTSPSPRRQSGISLIVVLLLLLVMTLLGLAVLRGTLLQERMSSNMYDRSLGFQAAEGALRDAEKLIQTEAGKGNTVGFNCVKVPGTVCPAVPSNTYTGNASSGCALGTQECWVDGTVTPTGQAVPAQYYIQYLGQRTSEDQLGLGSSINQNQYGGTGGTSLEHYYRVIARSGNPAASNGRAIVVLQTNVTVK</sequence>
<feature type="domain" description="PilX/PilW C-terminal" evidence="2">
    <location>
        <begin position="88"/>
        <end position="191"/>
    </location>
</feature>
<evidence type="ECO:0000259" key="2">
    <source>
        <dbReference type="Pfam" id="PF13681"/>
    </source>
</evidence>
<feature type="domain" description="Type 4 fimbrial biogenesis protein PilX N-terminal" evidence="3">
    <location>
        <begin position="11"/>
        <end position="61"/>
    </location>
</feature>
<keyword evidence="1" id="KW-1133">Transmembrane helix</keyword>
<dbReference type="InterPro" id="IPR025746">
    <property type="entry name" value="PilX_N_dom"/>
</dbReference>
<name>A0AA46Q5P0_9XANT</name>